<dbReference type="InterPro" id="IPR036390">
    <property type="entry name" value="WH_DNA-bd_sf"/>
</dbReference>
<proteinExistence type="predicted"/>
<dbReference type="Gene3D" id="1.10.10.10">
    <property type="entry name" value="Winged helix-like DNA-binding domain superfamily/Winged helix DNA-binding domain"/>
    <property type="match status" value="1"/>
</dbReference>
<keyword evidence="3" id="KW-1185">Reference proteome</keyword>
<dbReference type="GO" id="GO:0003700">
    <property type="term" value="F:DNA-binding transcription factor activity"/>
    <property type="evidence" value="ECO:0007669"/>
    <property type="project" value="InterPro"/>
</dbReference>
<feature type="domain" description="HTH marR-type" evidence="1">
    <location>
        <begin position="1"/>
        <end position="145"/>
    </location>
</feature>
<protein>
    <submittedName>
        <fullName evidence="2">MarR family transcriptional regulator</fullName>
    </submittedName>
</protein>
<dbReference type="PANTHER" id="PTHR33164:SF104">
    <property type="entry name" value="TRANSCRIPTIONAL REGULATORY PROTEIN"/>
    <property type="match status" value="1"/>
</dbReference>
<dbReference type="Proteomes" id="UP000613011">
    <property type="component" value="Unassembled WGS sequence"/>
</dbReference>
<dbReference type="GO" id="GO:0006950">
    <property type="term" value="P:response to stress"/>
    <property type="evidence" value="ECO:0007669"/>
    <property type="project" value="TreeGrafter"/>
</dbReference>
<dbReference type="InterPro" id="IPR000835">
    <property type="entry name" value="HTH_MarR-typ"/>
</dbReference>
<gene>
    <name evidence="2" type="ORF">JI739_13995</name>
</gene>
<dbReference type="Pfam" id="PF12802">
    <property type="entry name" value="MarR_2"/>
    <property type="match status" value="1"/>
</dbReference>
<dbReference type="SMART" id="SM00347">
    <property type="entry name" value="HTH_MARR"/>
    <property type="match status" value="1"/>
</dbReference>
<dbReference type="PROSITE" id="PS50995">
    <property type="entry name" value="HTH_MARR_2"/>
    <property type="match status" value="1"/>
</dbReference>
<dbReference type="AlphaFoldDB" id="A0A936ZQ23"/>
<dbReference type="RefSeq" id="WP_201684546.1">
    <property type="nucleotide sequence ID" value="NZ_JAEQNA010000005.1"/>
</dbReference>
<dbReference type="PRINTS" id="PR00598">
    <property type="entry name" value="HTHMARR"/>
</dbReference>
<dbReference type="InterPro" id="IPR039422">
    <property type="entry name" value="MarR/SlyA-like"/>
</dbReference>
<dbReference type="InterPro" id="IPR036388">
    <property type="entry name" value="WH-like_DNA-bd_sf"/>
</dbReference>
<accession>A0A936ZQ23</accession>
<organism evidence="2 3">
    <name type="scientific">Ramlibacter aurantiacus</name>
    <dbReference type="NCBI Taxonomy" id="2801330"/>
    <lineage>
        <taxon>Bacteria</taxon>
        <taxon>Pseudomonadati</taxon>
        <taxon>Pseudomonadota</taxon>
        <taxon>Betaproteobacteria</taxon>
        <taxon>Burkholderiales</taxon>
        <taxon>Comamonadaceae</taxon>
        <taxon>Ramlibacter</taxon>
    </lineage>
</organism>
<evidence type="ECO:0000313" key="2">
    <source>
        <dbReference type="EMBL" id="MBL0421465.1"/>
    </source>
</evidence>
<evidence type="ECO:0000313" key="3">
    <source>
        <dbReference type="Proteomes" id="UP000613011"/>
    </source>
</evidence>
<name>A0A936ZQ23_9BURK</name>
<comment type="caution">
    <text evidence="2">The sequence shown here is derived from an EMBL/GenBank/DDBJ whole genome shotgun (WGS) entry which is preliminary data.</text>
</comment>
<sequence>MTRISRDAASLQELLNYRLGRLLGVAGLPIVRACEAMHGISRREWGLLAVLGHAGELSPSRLASEMTLDRARTSRVLQQLIRKGLVERRQLPGDRRQARVCLTPSGEGLYQALLPLVADQNRQLLAVLGDAELQALDDYLQRLQHRAHLLCEEGEGLRARRYLGGHAAKP</sequence>
<dbReference type="EMBL" id="JAEQNA010000005">
    <property type="protein sequence ID" value="MBL0421465.1"/>
    <property type="molecule type" value="Genomic_DNA"/>
</dbReference>
<dbReference type="SUPFAM" id="SSF46785">
    <property type="entry name" value="Winged helix' DNA-binding domain"/>
    <property type="match status" value="1"/>
</dbReference>
<reference evidence="2" key="1">
    <citation type="submission" date="2021-01" db="EMBL/GenBank/DDBJ databases">
        <title>Ramlibacter sp. strain AW1 16S ribosomal RNA gene Genome sequencing and assembly.</title>
        <authorList>
            <person name="Kang M."/>
        </authorList>
    </citation>
    <scope>NUCLEOTIDE SEQUENCE</scope>
    <source>
        <strain evidence="2">AW1</strain>
    </source>
</reference>
<dbReference type="PANTHER" id="PTHR33164">
    <property type="entry name" value="TRANSCRIPTIONAL REGULATOR, MARR FAMILY"/>
    <property type="match status" value="1"/>
</dbReference>
<evidence type="ECO:0000259" key="1">
    <source>
        <dbReference type="PROSITE" id="PS50995"/>
    </source>
</evidence>